<gene>
    <name evidence="1" type="ORF">CMC5_078940</name>
</gene>
<sequence>MPQPQRAAGHQAHFLTRLDRLSLPQVELALQLYRDPEVVRALLDHLTLPDAIRVALSLDDPTAGPFLLVTRDGRFVTCLAQGMHPGRCPVVTRVQLDAAIARHGILQQRLDEYRRLEGGTLRRILHRIFEGGSAVSREDIAAVSSLAPLCVSTLVQLQLDATGDLIDTLPTLVSLFSRTDRPRPTTHELLRSYWSTAWMSAHLAVLLGVSARPFLERIPPEELLRFGTAFSSGPFLTTTMASTTRGVWSVARIGKVLLPSYKRAHHASDTTTGYLETTVALALLGFRHARLHNETRKAIHALPPFYAQFPPGAPQRRWAQGIINACALLDENPDGSSERHLKFGREHAVRITSHLPPGSPHRFERPEDVPADIALAVITNTGNDLLQEHAAMVVFFALLPWLSRATATDLYLPRAFLDAIVDPWTPAQTLHLLLPHLKARREQAKIDAARPSRSGPCPCGSGKKHKRCCLIEA</sequence>
<dbReference type="Pfam" id="PF02810">
    <property type="entry name" value="SEC-C"/>
    <property type="match status" value="1"/>
</dbReference>
<dbReference type="Proteomes" id="UP000067626">
    <property type="component" value="Chromosome"/>
</dbReference>
<organism evidence="1 2">
    <name type="scientific">Chondromyces crocatus</name>
    <dbReference type="NCBI Taxonomy" id="52"/>
    <lineage>
        <taxon>Bacteria</taxon>
        <taxon>Pseudomonadati</taxon>
        <taxon>Myxococcota</taxon>
        <taxon>Polyangia</taxon>
        <taxon>Polyangiales</taxon>
        <taxon>Polyangiaceae</taxon>
        <taxon>Chondromyces</taxon>
    </lineage>
</organism>
<dbReference type="EMBL" id="CP012159">
    <property type="protein sequence ID" value="AKT43659.1"/>
    <property type="molecule type" value="Genomic_DNA"/>
</dbReference>
<protein>
    <submittedName>
        <fullName evidence="1">Uncharacterized protein</fullName>
    </submittedName>
</protein>
<keyword evidence="2" id="KW-1185">Reference proteome</keyword>
<accession>A0A0K1ES93</accession>
<evidence type="ECO:0000313" key="1">
    <source>
        <dbReference type="EMBL" id="AKT43659.1"/>
    </source>
</evidence>
<dbReference type="STRING" id="52.CMC5_078940"/>
<dbReference type="KEGG" id="ccro:CMC5_078940"/>
<proteinExistence type="predicted"/>
<dbReference type="SUPFAM" id="SSF103642">
    <property type="entry name" value="Sec-C motif"/>
    <property type="match status" value="1"/>
</dbReference>
<reference evidence="1 2" key="1">
    <citation type="submission" date="2015-07" db="EMBL/GenBank/DDBJ databases">
        <title>Genome analysis of myxobacterium Chondromyces crocatus Cm c5 reveals a high potential for natural compound synthesis and the genetic basis for the loss of fruiting body formation.</title>
        <authorList>
            <person name="Zaburannyi N."/>
            <person name="Bunk B."/>
            <person name="Maier J."/>
            <person name="Overmann J."/>
            <person name="Mueller R."/>
        </authorList>
    </citation>
    <scope>NUCLEOTIDE SEQUENCE [LARGE SCALE GENOMIC DNA]</scope>
    <source>
        <strain evidence="1 2">Cm c5</strain>
    </source>
</reference>
<name>A0A0K1ES93_CHOCO</name>
<dbReference type="InterPro" id="IPR004027">
    <property type="entry name" value="SEC_C_motif"/>
</dbReference>
<dbReference type="AlphaFoldDB" id="A0A0K1ES93"/>
<dbReference type="Gene3D" id="3.10.450.50">
    <property type="match status" value="1"/>
</dbReference>
<dbReference type="OrthoDB" id="21421at2"/>
<evidence type="ECO:0000313" key="2">
    <source>
        <dbReference type="Proteomes" id="UP000067626"/>
    </source>
</evidence>
<dbReference type="RefSeq" id="WP_050435090.1">
    <property type="nucleotide sequence ID" value="NZ_CP012159.1"/>
</dbReference>